<evidence type="ECO:0000313" key="7">
    <source>
        <dbReference type="EMBL" id="KQC84777.1"/>
    </source>
</evidence>
<evidence type="ECO:0000256" key="1">
    <source>
        <dbReference type="ARBA" id="ARBA00011073"/>
    </source>
</evidence>
<dbReference type="InterPro" id="IPR023828">
    <property type="entry name" value="Peptidase_S8_Ser-AS"/>
</dbReference>
<dbReference type="InterPro" id="IPR034045">
    <property type="entry name" value="Pep_S8_CspA-like"/>
</dbReference>
<keyword evidence="3" id="KW-0378">Hydrolase</keyword>
<dbReference type="EMBL" id="LLKB01000005">
    <property type="protein sequence ID" value="KQC84777.1"/>
    <property type="molecule type" value="Genomic_DNA"/>
</dbReference>
<evidence type="ECO:0000256" key="5">
    <source>
        <dbReference type="PROSITE-ProRule" id="PRU01240"/>
    </source>
</evidence>
<dbReference type="PROSITE" id="PS51892">
    <property type="entry name" value="SUBTILASE"/>
    <property type="match status" value="1"/>
</dbReference>
<dbReference type="AlphaFoldDB" id="A0AAW3JQR2"/>
<reference evidence="7 8" key="1">
    <citation type="submission" date="2015-10" db="EMBL/GenBank/DDBJ databases">
        <title>Butyribacter intestini gen. nov., sp. nov., a butyric acid-producing bacterium of the family Lachnospiraceae isolated from the human faeces.</title>
        <authorList>
            <person name="Zou Y."/>
            <person name="Xue W."/>
            <person name="Luo G."/>
            <person name="Lv M."/>
        </authorList>
    </citation>
    <scope>NUCLEOTIDE SEQUENCE [LARGE SCALE GENOMIC DNA]</scope>
    <source>
        <strain evidence="7 8">TF01-11</strain>
    </source>
</reference>
<dbReference type="InterPro" id="IPR000209">
    <property type="entry name" value="Peptidase_S8/S53_dom"/>
</dbReference>
<dbReference type="GO" id="GO:0006508">
    <property type="term" value="P:proteolysis"/>
    <property type="evidence" value="ECO:0007669"/>
    <property type="project" value="UniProtKB-KW"/>
</dbReference>
<accession>A0AAW3JQR2</accession>
<name>A0AAW3JQR2_9FIRM</name>
<dbReference type="InterPro" id="IPR050131">
    <property type="entry name" value="Peptidase_S8_subtilisin-like"/>
</dbReference>
<dbReference type="PANTHER" id="PTHR43806:SF11">
    <property type="entry name" value="CEREVISIN-RELATED"/>
    <property type="match status" value="1"/>
</dbReference>
<dbReference type="PROSITE" id="PS00138">
    <property type="entry name" value="SUBTILASE_SER"/>
    <property type="match status" value="1"/>
</dbReference>
<comment type="similarity">
    <text evidence="1 5">Belongs to the peptidase S8 family.</text>
</comment>
<comment type="caution">
    <text evidence="5">Lacks conserved residue(s) required for the propagation of feature annotation.</text>
</comment>
<sequence>MGGHGTAVASIAAGDGTDSRGNIIRGSAYRAELIVVELKRVGDGNTGYTRTIDIMEGIDYTLRKAIELQKPIVINLSYGTNEGAHDGNTLFENYIADINGIWKNMIVIAAGNEGESRHHVRTIVKSAENSRTEFAIGENERDMRLFIWKYFQDEFEIFLNTPSGKRINILESVSINSERENIDSVMVMPTPYNGKQLIEVQFRAGKNLNYVLPGIWGIEFEVSGKIKCGVVDMWLPTIEAIGLSTGFLRPSSDTTATIPATAFKVLSVGAYNQTTESVAAFSGRGFTADGRLVPLVVAAGVDVLAAGYGGGYVRKTGTSFAAPLVSGYAACIMEWGIVNRNDENMYGEKLIAYITKYADGVNGEELPGKRQGWGLI</sequence>
<comment type="caution">
    <text evidence="7">The sequence shown here is derived from an EMBL/GenBank/DDBJ whole genome shotgun (WGS) entry which is preliminary data.</text>
</comment>
<keyword evidence="8" id="KW-1185">Reference proteome</keyword>
<gene>
    <name evidence="7" type="ORF">APZ18_08595</name>
</gene>
<proteinExistence type="inferred from homology"/>
<keyword evidence="2" id="KW-0645">Protease</keyword>
<dbReference type="CDD" id="cd07478">
    <property type="entry name" value="Peptidases_S8_CspA-like"/>
    <property type="match status" value="1"/>
</dbReference>
<dbReference type="Gene3D" id="2.60.120.1290">
    <property type="match status" value="1"/>
</dbReference>
<dbReference type="Gene3D" id="3.40.50.200">
    <property type="entry name" value="Peptidase S8/S53 domain"/>
    <property type="match status" value="1"/>
</dbReference>
<dbReference type="PANTHER" id="PTHR43806">
    <property type="entry name" value="PEPTIDASE S8"/>
    <property type="match status" value="1"/>
</dbReference>
<protein>
    <recommendedName>
        <fullName evidence="6">Peptidase S8/S53 domain-containing protein</fullName>
    </recommendedName>
</protein>
<evidence type="ECO:0000256" key="4">
    <source>
        <dbReference type="ARBA" id="ARBA00022825"/>
    </source>
</evidence>
<dbReference type="InterPro" id="IPR036852">
    <property type="entry name" value="Peptidase_S8/S53_dom_sf"/>
</dbReference>
<feature type="domain" description="Peptidase S8/S53" evidence="6">
    <location>
        <begin position="2"/>
        <end position="116"/>
    </location>
</feature>
<dbReference type="GO" id="GO:0004252">
    <property type="term" value="F:serine-type endopeptidase activity"/>
    <property type="evidence" value="ECO:0007669"/>
    <property type="project" value="InterPro"/>
</dbReference>
<dbReference type="InterPro" id="IPR022398">
    <property type="entry name" value="Peptidase_S8_His-AS"/>
</dbReference>
<keyword evidence="4" id="KW-0720">Serine protease</keyword>
<feature type="domain" description="Peptidase S8/S53" evidence="6">
    <location>
        <begin position="252"/>
        <end position="374"/>
    </location>
</feature>
<evidence type="ECO:0000313" key="8">
    <source>
        <dbReference type="Proteomes" id="UP000050833"/>
    </source>
</evidence>
<dbReference type="PROSITE" id="PS00137">
    <property type="entry name" value="SUBTILASE_HIS"/>
    <property type="match status" value="1"/>
</dbReference>
<dbReference type="Proteomes" id="UP000050833">
    <property type="component" value="Unassembled WGS sequence"/>
</dbReference>
<dbReference type="SUPFAM" id="SSF52743">
    <property type="entry name" value="Subtilisin-like"/>
    <property type="match status" value="1"/>
</dbReference>
<evidence type="ECO:0000259" key="6">
    <source>
        <dbReference type="Pfam" id="PF00082"/>
    </source>
</evidence>
<evidence type="ECO:0000256" key="3">
    <source>
        <dbReference type="ARBA" id="ARBA00022801"/>
    </source>
</evidence>
<organism evidence="7 8">
    <name type="scientific">Butyribacter intestini</name>
    <dbReference type="NCBI Taxonomy" id="1703332"/>
    <lineage>
        <taxon>Bacteria</taxon>
        <taxon>Bacillati</taxon>
        <taxon>Bacillota</taxon>
        <taxon>Clostridia</taxon>
        <taxon>Lachnospirales</taxon>
        <taxon>Lachnospiraceae</taxon>
        <taxon>Butyribacter</taxon>
    </lineage>
</organism>
<dbReference type="Pfam" id="PF00082">
    <property type="entry name" value="Peptidase_S8"/>
    <property type="match status" value="2"/>
</dbReference>
<evidence type="ECO:0000256" key="2">
    <source>
        <dbReference type="ARBA" id="ARBA00022670"/>
    </source>
</evidence>